<feature type="transmembrane region" description="Helical" evidence="12">
    <location>
        <begin position="224"/>
        <end position="249"/>
    </location>
</feature>
<keyword evidence="10" id="KW-1015">Disulfide bond</keyword>
<keyword evidence="4" id="KW-0479">Metal-binding</keyword>
<keyword evidence="5 12" id="KW-1133">Transmembrane helix</keyword>
<feature type="transmembrane region" description="Helical" evidence="12">
    <location>
        <begin position="132"/>
        <end position="150"/>
    </location>
</feature>
<dbReference type="GO" id="GO:0046872">
    <property type="term" value="F:metal ion binding"/>
    <property type="evidence" value="ECO:0007669"/>
    <property type="project" value="UniProtKB-KW"/>
</dbReference>
<dbReference type="GO" id="GO:0006784">
    <property type="term" value="P:heme A biosynthetic process"/>
    <property type="evidence" value="ECO:0007669"/>
    <property type="project" value="InterPro"/>
</dbReference>
<proteinExistence type="predicted"/>
<name>A0A1Y5P5H4_9MICO</name>
<dbReference type="InterPro" id="IPR050450">
    <property type="entry name" value="COX15/CtaA_HemeA_synthase"/>
</dbReference>
<evidence type="ECO:0000256" key="1">
    <source>
        <dbReference type="ARBA" id="ARBA00004141"/>
    </source>
</evidence>
<sequence length="373" mass="39133">MTLAQTAPRSAQIPDRVGRPLRLLAWSSFIAEVVIIGTGGAVRLTGSGLGCTEWPLCTPESLVPLPAQGIHGIIEFGNRLMTGVVGIIALAVLLLTIATFAGRRLVNRALWFAAGGIALGVGAYVVANPFDLGAFGFSSGLLLAVLAAMIDSVRRSERRRDLIVLAWIVLAGVMAQAVVGGLAVVTDLNAFVVGFHYTASLLLVCVTAAYLVRLAAVPGPRERAVPAWFAILAHVTTLALAATIFFGVLTTSNGPHSGDEDIIRNGFDATFLAHVHAWPGYILAGLVTVLTVVAWVQRLPVRRWLLVLVAAVVVQIVVGVWQAREGLPEVLVGIHMVLASLSAAAMTVVILHLKAPRAVVPATPDAPASTVFS</sequence>
<dbReference type="InterPro" id="IPR003780">
    <property type="entry name" value="COX15/CtaA_fam"/>
</dbReference>
<reference evidence="13" key="1">
    <citation type="submission" date="2016-03" db="EMBL/GenBank/DDBJ databases">
        <authorList>
            <person name="Ploux O."/>
        </authorList>
    </citation>
    <scope>NUCLEOTIDE SEQUENCE</scope>
    <source>
        <strain evidence="13">UC1</strain>
    </source>
</reference>
<evidence type="ECO:0000313" key="13">
    <source>
        <dbReference type="EMBL" id="SBS73932.1"/>
    </source>
</evidence>
<evidence type="ECO:0000256" key="7">
    <source>
        <dbReference type="ARBA" id="ARBA00023004"/>
    </source>
</evidence>
<feature type="transmembrane region" description="Helical" evidence="12">
    <location>
        <begin position="21"/>
        <end position="42"/>
    </location>
</feature>
<keyword evidence="2" id="KW-1003">Cell membrane</keyword>
<evidence type="ECO:0000256" key="4">
    <source>
        <dbReference type="ARBA" id="ARBA00022723"/>
    </source>
</evidence>
<dbReference type="GO" id="GO:0016020">
    <property type="term" value="C:membrane"/>
    <property type="evidence" value="ECO:0007669"/>
    <property type="project" value="UniProtKB-SubCell"/>
</dbReference>
<feature type="transmembrane region" description="Helical" evidence="12">
    <location>
        <begin position="304"/>
        <end position="324"/>
    </location>
</feature>
<feature type="transmembrane region" description="Helical" evidence="12">
    <location>
        <begin position="278"/>
        <end position="297"/>
    </location>
</feature>
<evidence type="ECO:0000256" key="8">
    <source>
        <dbReference type="ARBA" id="ARBA00023133"/>
    </source>
</evidence>
<evidence type="ECO:0000256" key="12">
    <source>
        <dbReference type="SAM" id="Phobius"/>
    </source>
</evidence>
<protein>
    <submittedName>
        <fullName evidence="13">Cytochrome oxidase assembly protein</fullName>
    </submittedName>
</protein>
<keyword evidence="8" id="KW-0350">Heme biosynthesis</keyword>
<dbReference type="AlphaFoldDB" id="A0A1Y5P5H4"/>
<dbReference type="RefSeq" id="WP_295576900.1">
    <property type="nucleotide sequence ID" value="NZ_FLQR01000009.1"/>
</dbReference>
<keyword evidence="3 12" id="KW-0812">Transmembrane</keyword>
<dbReference type="GO" id="GO:0016491">
    <property type="term" value="F:oxidoreductase activity"/>
    <property type="evidence" value="ECO:0007669"/>
    <property type="project" value="UniProtKB-KW"/>
</dbReference>
<dbReference type="PANTHER" id="PTHR35457">
    <property type="entry name" value="HEME A SYNTHASE"/>
    <property type="match status" value="1"/>
</dbReference>
<feature type="transmembrane region" description="Helical" evidence="12">
    <location>
        <begin position="162"/>
        <end position="185"/>
    </location>
</feature>
<evidence type="ECO:0000256" key="10">
    <source>
        <dbReference type="ARBA" id="ARBA00023157"/>
    </source>
</evidence>
<evidence type="ECO:0000256" key="3">
    <source>
        <dbReference type="ARBA" id="ARBA00022692"/>
    </source>
</evidence>
<feature type="transmembrane region" description="Helical" evidence="12">
    <location>
        <begin position="109"/>
        <end position="126"/>
    </location>
</feature>
<keyword evidence="6" id="KW-0560">Oxidoreductase</keyword>
<evidence type="ECO:0000256" key="2">
    <source>
        <dbReference type="ARBA" id="ARBA00022475"/>
    </source>
</evidence>
<feature type="transmembrane region" description="Helical" evidence="12">
    <location>
        <begin position="330"/>
        <end position="351"/>
    </location>
</feature>
<comment type="subcellular location">
    <subcellularLocation>
        <location evidence="1">Membrane</location>
        <topology evidence="1">Multi-pass membrane protein</topology>
    </subcellularLocation>
</comment>
<comment type="pathway">
    <text evidence="11">Porphyrin-containing compound metabolism.</text>
</comment>
<keyword evidence="7" id="KW-0408">Iron</keyword>
<evidence type="ECO:0000256" key="11">
    <source>
        <dbReference type="ARBA" id="ARBA00023444"/>
    </source>
</evidence>
<evidence type="ECO:0000256" key="6">
    <source>
        <dbReference type="ARBA" id="ARBA00023002"/>
    </source>
</evidence>
<feature type="transmembrane region" description="Helical" evidence="12">
    <location>
        <begin position="191"/>
        <end position="212"/>
    </location>
</feature>
<evidence type="ECO:0000256" key="5">
    <source>
        <dbReference type="ARBA" id="ARBA00022989"/>
    </source>
</evidence>
<accession>A0A1Y5P5H4</accession>
<feature type="transmembrane region" description="Helical" evidence="12">
    <location>
        <begin position="80"/>
        <end position="102"/>
    </location>
</feature>
<dbReference type="EMBL" id="FLQR01000009">
    <property type="protein sequence ID" value="SBS73932.1"/>
    <property type="molecule type" value="Genomic_DNA"/>
</dbReference>
<dbReference type="PANTHER" id="PTHR35457:SF1">
    <property type="entry name" value="HEME A SYNTHASE"/>
    <property type="match status" value="1"/>
</dbReference>
<organism evidence="13">
    <name type="scientific">uncultured Microbacterium sp</name>
    <dbReference type="NCBI Taxonomy" id="191216"/>
    <lineage>
        <taxon>Bacteria</taxon>
        <taxon>Bacillati</taxon>
        <taxon>Actinomycetota</taxon>
        <taxon>Actinomycetes</taxon>
        <taxon>Micrococcales</taxon>
        <taxon>Microbacteriaceae</taxon>
        <taxon>Microbacterium</taxon>
        <taxon>environmental samples</taxon>
    </lineage>
</organism>
<keyword evidence="9 12" id="KW-0472">Membrane</keyword>
<evidence type="ECO:0000256" key="9">
    <source>
        <dbReference type="ARBA" id="ARBA00023136"/>
    </source>
</evidence>
<gene>
    <name evidence="13" type="primary">ctaA</name>
    <name evidence="13" type="ORF">MIPYR_50086</name>
</gene>
<dbReference type="Pfam" id="PF02628">
    <property type="entry name" value="COX15-CtaA"/>
    <property type="match status" value="1"/>
</dbReference>